<sequence length="162" mass="17793">MATTTPPETGDIRSPLLSQATKLAGESDRQRKLCIDDMLNQYCGEFGPWQLRHFVLTSLAWALEAFHTLVMIFADREPAWRCVGRTGCDEAARTVCGFEPGSWEWTGGRASSTVAEWGLVCGEKYRVGLVQALFFGGCMIGIDRVINCIVFGALIGVGFFFG</sequence>
<dbReference type="Proteomes" id="UP001187192">
    <property type="component" value="Unassembled WGS sequence"/>
</dbReference>
<accession>A0AA88CV58</accession>
<keyword evidence="1" id="KW-0472">Membrane</keyword>
<organism evidence="2 3">
    <name type="scientific">Ficus carica</name>
    <name type="common">Common fig</name>
    <dbReference type="NCBI Taxonomy" id="3494"/>
    <lineage>
        <taxon>Eukaryota</taxon>
        <taxon>Viridiplantae</taxon>
        <taxon>Streptophyta</taxon>
        <taxon>Embryophyta</taxon>
        <taxon>Tracheophyta</taxon>
        <taxon>Spermatophyta</taxon>
        <taxon>Magnoliopsida</taxon>
        <taxon>eudicotyledons</taxon>
        <taxon>Gunneridae</taxon>
        <taxon>Pentapetalae</taxon>
        <taxon>rosids</taxon>
        <taxon>fabids</taxon>
        <taxon>Rosales</taxon>
        <taxon>Moraceae</taxon>
        <taxon>Ficeae</taxon>
        <taxon>Ficus</taxon>
    </lineage>
</organism>
<evidence type="ECO:0000256" key="1">
    <source>
        <dbReference type="SAM" id="Phobius"/>
    </source>
</evidence>
<feature type="transmembrane region" description="Helical" evidence="1">
    <location>
        <begin position="133"/>
        <end position="161"/>
    </location>
</feature>
<evidence type="ECO:0000313" key="3">
    <source>
        <dbReference type="Proteomes" id="UP001187192"/>
    </source>
</evidence>
<gene>
    <name evidence="2" type="ORF">TIFTF001_041604</name>
</gene>
<comment type="caution">
    <text evidence="2">The sequence shown here is derived from an EMBL/GenBank/DDBJ whole genome shotgun (WGS) entry which is preliminary data.</text>
</comment>
<protein>
    <recommendedName>
        <fullName evidence="4">Organic cation/carnitine transporter 4</fullName>
    </recommendedName>
</protein>
<evidence type="ECO:0008006" key="4">
    <source>
        <dbReference type="Google" id="ProtNLM"/>
    </source>
</evidence>
<keyword evidence="1" id="KW-0812">Transmembrane</keyword>
<proteinExistence type="predicted"/>
<evidence type="ECO:0000313" key="2">
    <source>
        <dbReference type="EMBL" id="GMN31511.1"/>
    </source>
</evidence>
<keyword evidence="1" id="KW-1133">Transmembrane helix</keyword>
<reference evidence="2" key="1">
    <citation type="submission" date="2023-07" db="EMBL/GenBank/DDBJ databases">
        <title>draft genome sequence of fig (Ficus carica).</title>
        <authorList>
            <person name="Takahashi T."/>
            <person name="Nishimura K."/>
        </authorList>
    </citation>
    <scope>NUCLEOTIDE SEQUENCE</scope>
</reference>
<dbReference type="EMBL" id="BTGU01001930">
    <property type="protein sequence ID" value="GMN31511.1"/>
    <property type="molecule type" value="Genomic_DNA"/>
</dbReference>
<keyword evidence="3" id="KW-1185">Reference proteome</keyword>
<dbReference type="AlphaFoldDB" id="A0AA88CV58"/>
<name>A0AA88CV58_FICCA</name>